<evidence type="ECO:0000259" key="10">
    <source>
        <dbReference type="PROSITE" id="PS51175"/>
    </source>
</evidence>
<dbReference type="Gene3D" id="3.20.20.80">
    <property type="entry name" value="Glycosidases"/>
    <property type="match status" value="1"/>
</dbReference>
<name>A0A7H1VMP3_9FIRM</name>
<keyword evidence="6" id="KW-0136">Cellulose degradation</keyword>
<sequence length="638" mass="69548">MEGRCAIVFNNIKKSISAVTAGLIALSMILTTPVFEVSAASDVVVNLSAKKQEMRGFGGMVHTGWQSDLTAAQRETAFGTGDGQLGFTILRLHVDENSNNWSKGLESAKSAIKHGGIVFASPWNPPTSMQEKFTRNGVANQTRLKYDQYANYAKHLDNYAKFMKDNGAPLYAISVQNEPDYAHEWCWWTPQEMLNFMKNYAGSITNARVMAPESFQYLKNMSDPILNDATALANMDILGAHFYGTSVNNMPYPLFQQKGAGKELWMTEVYVPNSDANSADRFPEALDVAMNMHNAIVEGNFQAYVWWYIRRSYGPMKEDGTMSKRGAMMAQYSRYVRPGYVRVDATKNPNTNVYVSAYTGDNKVVIVAINKGTSAVSQKFNLQNGSASSMDTYITDGSRNVAKGSKIAVSNGSFTAQLPAQSVTTFVGSTVPVVIEPISAFNRIEAENYTDQYGVEIEDNPDGTGKNIGYIQNGDYTVYQKVDFGSGAASFEASAGSNSNGGNIEIRLDGLNGTLIGTCAVPNTGGWKSWTNVSCNVSGVTGQHDVYLKFTGESDYLLNLDWFKFNAKEIPQGKLGDVNGDNSIDSLDLMLIKKHLLGEAIENTALADLDGSGAVDAIDFALMKQYLLGIITAFPGKA</sequence>
<dbReference type="GO" id="GO:0030246">
    <property type="term" value="F:carbohydrate binding"/>
    <property type="evidence" value="ECO:0007669"/>
    <property type="project" value="InterPro"/>
</dbReference>
<comment type="similarity">
    <text evidence="2">Belongs to the glycosyl hydrolase 30 family.</text>
</comment>
<dbReference type="InterPro" id="IPR018247">
    <property type="entry name" value="EF_Hand_1_Ca_BS"/>
</dbReference>
<dbReference type="InterPro" id="IPR017853">
    <property type="entry name" value="GH"/>
</dbReference>
<evidence type="ECO:0000256" key="3">
    <source>
        <dbReference type="ARBA" id="ARBA00012601"/>
    </source>
</evidence>
<keyword evidence="9" id="KW-0624">Polysaccharide degradation</keyword>
<dbReference type="InterPro" id="IPR002105">
    <property type="entry name" value="Dockerin_1_rpt"/>
</dbReference>
<dbReference type="InterPro" id="IPR008979">
    <property type="entry name" value="Galactose-bd-like_sf"/>
</dbReference>
<dbReference type="InterPro" id="IPR016134">
    <property type="entry name" value="Dockerin_dom"/>
</dbReference>
<dbReference type="GO" id="GO:0030245">
    <property type="term" value="P:cellulose catabolic process"/>
    <property type="evidence" value="ECO:0007669"/>
    <property type="project" value="UniProtKB-KW"/>
</dbReference>
<comment type="catalytic activity">
    <reaction evidence="1">
        <text>Endohydrolysis of (1-&gt;4)-beta-D-glucosidic linkages in cellulose, lichenin and cereal beta-D-glucans.</text>
        <dbReference type="EC" id="3.2.1.4"/>
    </reaction>
</comment>
<dbReference type="GO" id="GO:0016020">
    <property type="term" value="C:membrane"/>
    <property type="evidence" value="ECO:0007669"/>
    <property type="project" value="GOC"/>
</dbReference>
<dbReference type="InterPro" id="IPR005084">
    <property type="entry name" value="CBM6"/>
</dbReference>
<dbReference type="GO" id="GO:0008810">
    <property type="term" value="F:cellulase activity"/>
    <property type="evidence" value="ECO:0007669"/>
    <property type="project" value="UniProtKB-EC"/>
</dbReference>
<dbReference type="CDD" id="cd04084">
    <property type="entry name" value="CBM6_xylanase-like"/>
    <property type="match status" value="1"/>
</dbReference>
<evidence type="ECO:0000256" key="6">
    <source>
        <dbReference type="ARBA" id="ARBA00023001"/>
    </source>
</evidence>
<evidence type="ECO:0000313" key="13">
    <source>
        <dbReference type="Proteomes" id="UP000306409"/>
    </source>
</evidence>
<reference evidence="12 13" key="1">
    <citation type="submission" date="2020-09" db="EMBL/GenBank/DDBJ databases">
        <title>Characterization and genome sequencing of Ruminiclostridium sp. nov. MA18.</title>
        <authorList>
            <person name="Rettenmaier R."/>
            <person name="Kowollik M.-L."/>
            <person name="Liebl W."/>
            <person name="Zverlov V."/>
        </authorList>
    </citation>
    <scope>NUCLEOTIDE SEQUENCE [LARGE SCALE GENOMIC DNA]</scope>
    <source>
        <strain evidence="12 13">MA18</strain>
    </source>
</reference>
<keyword evidence="5" id="KW-0378">Hydrolase</keyword>
<evidence type="ECO:0000256" key="4">
    <source>
        <dbReference type="ARBA" id="ARBA00022729"/>
    </source>
</evidence>
<dbReference type="CDD" id="cd14256">
    <property type="entry name" value="Dockerin_I"/>
    <property type="match status" value="1"/>
</dbReference>
<evidence type="ECO:0000256" key="9">
    <source>
        <dbReference type="ARBA" id="ARBA00023326"/>
    </source>
</evidence>
<dbReference type="Gene3D" id="2.60.40.1180">
    <property type="entry name" value="Golgi alpha-mannosidase II"/>
    <property type="match status" value="1"/>
</dbReference>
<dbReference type="SUPFAM" id="SSF49785">
    <property type="entry name" value="Galactose-binding domain-like"/>
    <property type="match status" value="1"/>
</dbReference>
<dbReference type="PROSITE" id="PS51766">
    <property type="entry name" value="DOCKERIN"/>
    <property type="match status" value="1"/>
</dbReference>
<dbReference type="SUPFAM" id="SSF51445">
    <property type="entry name" value="(Trans)glycosidases"/>
    <property type="match status" value="1"/>
</dbReference>
<keyword evidence="7" id="KW-0119">Carbohydrate metabolism</keyword>
<dbReference type="Proteomes" id="UP000306409">
    <property type="component" value="Chromosome"/>
</dbReference>
<dbReference type="SUPFAM" id="SSF51011">
    <property type="entry name" value="Glycosyl hydrolase domain"/>
    <property type="match status" value="1"/>
</dbReference>
<dbReference type="InterPro" id="IPR036439">
    <property type="entry name" value="Dockerin_dom_sf"/>
</dbReference>
<dbReference type="GO" id="GO:0006665">
    <property type="term" value="P:sphingolipid metabolic process"/>
    <property type="evidence" value="ECO:0007669"/>
    <property type="project" value="InterPro"/>
</dbReference>
<organism evidence="12 13">
    <name type="scientific">Ruminiclostridium herbifermentans</name>
    <dbReference type="NCBI Taxonomy" id="2488810"/>
    <lineage>
        <taxon>Bacteria</taxon>
        <taxon>Bacillati</taxon>
        <taxon>Bacillota</taxon>
        <taxon>Clostridia</taxon>
        <taxon>Eubacteriales</taxon>
        <taxon>Oscillospiraceae</taxon>
        <taxon>Ruminiclostridium</taxon>
    </lineage>
</organism>
<dbReference type="PANTHER" id="PTHR11069">
    <property type="entry name" value="GLUCOSYLCERAMIDASE"/>
    <property type="match status" value="1"/>
</dbReference>
<keyword evidence="8" id="KW-0326">Glycosidase</keyword>
<evidence type="ECO:0000256" key="2">
    <source>
        <dbReference type="ARBA" id="ARBA00005382"/>
    </source>
</evidence>
<keyword evidence="13" id="KW-1185">Reference proteome</keyword>
<dbReference type="InterPro" id="IPR001139">
    <property type="entry name" value="Glyco_hydro_30"/>
</dbReference>
<evidence type="ECO:0000256" key="8">
    <source>
        <dbReference type="ARBA" id="ARBA00023295"/>
    </source>
</evidence>
<protein>
    <recommendedName>
        <fullName evidence="3">cellulase</fullName>
        <ecNumber evidence="3">3.2.1.4</ecNumber>
    </recommendedName>
</protein>
<dbReference type="KEGG" id="rher:EHE19_017700"/>
<evidence type="ECO:0000256" key="1">
    <source>
        <dbReference type="ARBA" id="ARBA00000966"/>
    </source>
</evidence>
<dbReference type="Pfam" id="PF03422">
    <property type="entry name" value="CBM_6"/>
    <property type="match status" value="1"/>
</dbReference>
<dbReference type="AlphaFoldDB" id="A0A7H1VMP3"/>
<keyword evidence="4" id="KW-0732">Signal</keyword>
<feature type="domain" description="CBM6" evidence="10">
    <location>
        <begin position="442"/>
        <end position="566"/>
    </location>
</feature>
<dbReference type="SMART" id="SM00606">
    <property type="entry name" value="CBD_IV"/>
    <property type="match status" value="1"/>
</dbReference>
<gene>
    <name evidence="12" type="ORF">EHE19_017700</name>
</gene>
<dbReference type="Pfam" id="PF00404">
    <property type="entry name" value="Dockerin_1"/>
    <property type="match status" value="1"/>
</dbReference>
<dbReference type="Gene3D" id="1.10.1330.10">
    <property type="entry name" value="Dockerin domain"/>
    <property type="match status" value="1"/>
</dbReference>
<accession>A0A7H1VMP3</accession>
<evidence type="ECO:0000256" key="5">
    <source>
        <dbReference type="ARBA" id="ARBA00022801"/>
    </source>
</evidence>
<evidence type="ECO:0000313" key="12">
    <source>
        <dbReference type="EMBL" id="QNU66655.1"/>
    </source>
</evidence>
<dbReference type="RefSeq" id="WP_171003555.1">
    <property type="nucleotide sequence ID" value="NZ_CP061336.1"/>
</dbReference>
<dbReference type="SUPFAM" id="SSF63446">
    <property type="entry name" value="Type I dockerin domain"/>
    <property type="match status" value="1"/>
</dbReference>
<dbReference type="PROSITE" id="PS00018">
    <property type="entry name" value="EF_HAND_1"/>
    <property type="match status" value="2"/>
</dbReference>
<dbReference type="InterPro" id="IPR006584">
    <property type="entry name" value="Cellulose-bd_IV"/>
</dbReference>
<dbReference type="PANTHER" id="PTHR11069:SF38">
    <property type="entry name" value="GLUCURONOXYLANASE XYNC"/>
    <property type="match status" value="1"/>
</dbReference>
<feature type="domain" description="Dockerin" evidence="11">
    <location>
        <begin position="571"/>
        <end position="636"/>
    </location>
</feature>
<evidence type="ECO:0000259" key="11">
    <source>
        <dbReference type="PROSITE" id="PS51766"/>
    </source>
</evidence>
<dbReference type="EC" id="3.2.1.4" evidence="3"/>
<dbReference type="PROSITE" id="PS51175">
    <property type="entry name" value="CBM6"/>
    <property type="match status" value="1"/>
</dbReference>
<dbReference type="Gene3D" id="2.60.120.260">
    <property type="entry name" value="Galactose-binding domain-like"/>
    <property type="match status" value="1"/>
</dbReference>
<dbReference type="GO" id="GO:0004348">
    <property type="term" value="F:glucosylceramidase activity"/>
    <property type="evidence" value="ECO:0007669"/>
    <property type="project" value="InterPro"/>
</dbReference>
<evidence type="ECO:0000256" key="7">
    <source>
        <dbReference type="ARBA" id="ARBA00023277"/>
    </source>
</evidence>
<dbReference type="InterPro" id="IPR013780">
    <property type="entry name" value="Glyco_hydro_b"/>
</dbReference>
<proteinExistence type="inferred from homology"/>
<dbReference type="EMBL" id="CP061336">
    <property type="protein sequence ID" value="QNU66655.1"/>
    <property type="molecule type" value="Genomic_DNA"/>
</dbReference>